<protein>
    <submittedName>
        <fullName evidence="3">ADAM9 protein</fullName>
    </submittedName>
</protein>
<proteinExistence type="predicted"/>
<evidence type="ECO:0000313" key="4">
    <source>
        <dbReference type="Proteomes" id="UP000886611"/>
    </source>
</evidence>
<dbReference type="PROSITE" id="PS50215">
    <property type="entry name" value="ADAM_MEPRO"/>
    <property type="match status" value="1"/>
</dbReference>
<dbReference type="PROSITE" id="PS01186">
    <property type="entry name" value="EGF_2"/>
    <property type="match status" value="1"/>
</dbReference>
<keyword evidence="4" id="KW-1185">Reference proteome</keyword>
<evidence type="ECO:0000313" key="3">
    <source>
        <dbReference type="EMBL" id="KAG2463152.1"/>
    </source>
</evidence>
<feature type="domain" description="Peptidase M12B" evidence="2">
    <location>
        <begin position="1"/>
        <end position="79"/>
    </location>
</feature>
<name>A0A8X8BQU7_POLSE</name>
<keyword evidence="1" id="KW-0479">Metal-binding</keyword>
<comment type="caution">
    <text evidence="3">The sequence shown here is derived from an EMBL/GenBank/DDBJ whole genome shotgun (WGS) entry which is preliminary data.</text>
</comment>
<dbReference type="GO" id="GO:0005886">
    <property type="term" value="C:plasma membrane"/>
    <property type="evidence" value="ECO:0007669"/>
    <property type="project" value="TreeGrafter"/>
</dbReference>
<evidence type="ECO:0000259" key="2">
    <source>
        <dbReference type="PROSITE" id="PS50215"/>
    </source>
</evidence>
<dbReference type="InterPro" id="IPR001590">
    <property type="entry name" value="Peptidase_M12B"/>
</dbReference>
<feature type="non-terminal residue" evidence="3">
    <location>
        <position position="189"/>
    </location>
</feature>
<dbReference type="AlphaFoldDB" id="A0A8X8BQU7"/>
<gene>
    <name evidence="3" type="primary">Adam9_0</name>
    <name evidence="3" type="ORF">GTO96_0001386</name>
</gene>
<feature type="binding site" evidence="1">
    <location>
        <position position="61"/>
    </location>
    <ligand>
        <name>Zn(2+)</name>
        <dbReference type="ChEBI" id="CHEBI:29105"/>
        <note>catalytic</note>
    </ligand>
</feature>
<dbReference type="EMBL" id="JAATIS010004040">
    <property type="protein sequence ID" value="KAG2463152.1"/>
    <property type="molecule type" value="Genomic_DNA"/>
</dbReference>
<evidence type="ECO:0000256" key="1">
    <source>
        <dbReference type="PROSITE-ProRule" id="PRU00276"/>
    </source>
</evidence>
<dbReference type="Proteomes" id="UP000886611">
    <property type="component" value="Unassembled WGS sequence"/>
</dbReference>
<keyword evidence="1" id="KW-0862">Zinc</keyword>
<feature type="non-terminal residue" evidence="3">
    <location>
        <position position="1"/>
    </location>
</feature>
<dbReference type="PANTHER" id="PTHR11905:SF136">
    <property type="entry name" value="DISINTEGRIN AND METALLOPROTEINASE DOMAIN-CONTAINING PROTEIN 9"/>
    <property type="match status" value="1"/>
</dbReference>
<dbReference type="InterPro" id="IPR000742">
    <property type="entry name" value="EGF"/>
</dbReference>
<accession>A0A8X8BQU7</accession>
<dbReference type="GO" id="GO:0046872">
    <property type="term" value="F:metal ion binding"/>
    <property type="evidence" value="ECO:0007669"/>
    <property type="project" value="UniProtKB-KW"/>
</dbReference>
<dbReference type="GO" id="GO:0004222">
    <property type="term" value="F:metalloendopeptidase activity"/>
    <property type="evidence" value="ECO:0007669"/>
    <property type="project" value="InterPro"/>
</dbReference>
<dbReference type="InterPro" id="IPR006586">
    <property type="entry name" value="ADAM_Cys-rich"/>
</dbReference>
<organism evidence="3 4">
    <name type="scientific">Polypterus senegalus</name>
    <name type="common">Senegal bichir</name>
    <dbReference type="NCBI Taxonomy" id="55291"/>
    <lineage>
        <taxon>Eukaryota</taxon>
        <taxon>Metazoa</taxon>
        <taxon>Chordata</taxon>
        <taxon>Craniata</taxon>
        <taxon>Vertebrata</taxon>
        <taxon>Euteleostomi</taxon>
        <taxon>Actinopterygii</taxon>
        <taxon>Polypteriformes</taxon>
        <taxon>Polypteridae</taxon>
        <taxon>Polypterus</taxon>
    </lineage>
</organism>
<dbReference type="GO" id="GO:0006508">
    <property type="term" value="P:proteolysis"/>
    <property type="evidence" value="ECO:0007669"/>
    <property type="project" value="InterPro"/>
</dbReference>
<dbReference type="Gene3D" id="3.40.390.10">
    <property type="entry name" value="Collagenase (Catalytic Domain)"/>
    <property type="match status" value="1"/>
</dbReference>
<feature type="binding site" evidence="1">
    <location>
        <position position="51"/>
    </location>
    <ligand>
        <name>Zn(2+)</name>
        <dbReference type="ChEBI" id="CHEBI:29105"/>
        <note>catalytic</note>
    </ligand>
</feature>
<comment type="caution">
    <text evidence="1">Lacks conserved residue(s) required for the propagation of feature annotation.</text>
</comment>
<dbReference type="InterPro" id="IPR024079">
    <property type="entry name" value="MetalloPept_cat_dom_sf"/>
</dbReference>
<sequence>MGAPELCSHHVASVICGIPLRFPLTGRKDNPDRFYIFTGNNVAFTATVVAHELGHNLGMLHDNTNASSCSGSYIMSPYATDVFCGKIQCINVDANNPPPGAFITTFNQGGVKCVNAFFDLGSDIPDPGYVHTGTGCGTGKVCNNLGNCYCNYGWAPPHCNTWGYGGSIDSGPTHIGKLVQKTFVVINKL</sequence>
<reference evidence="3 4" key="1">
    <citation type="journal article" date="2021" name="Cell">
        <title>Tracing the genetic footprints of vertebrate landing in non-teleost ray-finned fishes.</title>
        <authorList>
            <person name="Bi X."/>
            <person name="Wang K."/>
            <person name="Yang L."/>
            <person name="Pan H."/>
            <person name="Jiang H."/>
            <person name="Wei Q."/>
            <person name="Fang M."/>
            <person name="Yu H."/>
            <person name="Zhu C."/>
            <person name="Cai Y."/>
            <person name="He Y."/>
            <person name="Gan X."/>
            <person name="Zeng H."/>
            <person name="Yu D."/>
            <person name="Zhu Y."/>
            <person name="Jiang H."/>
            <person name="Qiu Q."/>
            <person name="Yang H."/>
            <person name="Zhang Y.E."/>
            <person name="Wang W."/>
            <person name="Zhu M."/>
            <person name="He S."/>
            <person name="Zhang G."/>
        </authorList>
    </citation>
    <scope>NUCLEOTIDE SEQUENCE [LARGE SCALE GENOMIC DNA]</scope>
    <source>
        <strain evidence="3">Bchr_013</strain>
    </source>
</reference>
<dbReference type="PANTHER" id="PTHR11905">
    <property type="entry name" value="ADAM A DISINTEGRIN AND METALLOPROTEASE DOMAIN"/>
    <property type="match status" value="1"/>
</dbReference>
<feature type="active site" evidence="1">
    <location>
        <position position="52"/>
    </location>
</feature>
<dbReference type="Pfam" id="PF13688">
    <property type="entry name" value="Reprolysin_5"/>
    <property type="match status" value="1"/>
</dbReference>
<dbReference type="SUPFAM" id="SSF55486">
    <property type="entry name" value="Metalloproteases ('zincins'), catalytic domain"/>
    <property type="match status" value="1"/>
</dbReference>
<feature type="binding site" evidence="1">
    <location>
        <position position="55"/>
    </location>
    <ligand>
        <name>Zn(2+)</name>
        <dbReference type="ChEBI" id="CHEBI:29105"/>
        <note>catalytic</note>
    </ligand>
</feature>
<dbReference type="SMART" id="SM00608">
    <property type="entry name" value="ACR"/>
    <property type="match status" value="1"/>
</dbReference>